<dbReference type="AlphaFoldDB" id="A0A1H2GM18"/>
<accession>A0A1H2GM18</accession>
<dbReference type="EMBL" id="FNLL01000005">
    <property type="protein sequence ID" value="SDU20574.1"/>
    <property type="molecule type" value="Genomic_DNA"/>
</dbReference>
<reference evidence="2" key="1">
    <citation type="submission" date="2016-10" db="EMBL/GenBank/DDBJ databases">
        <authorList>
            <person name="Varghese N."/>
            <person name="Submissions S."/>
        </authorList>
    </citation>
    <scope>NUCLEOTIDE SEQUENCE [LARGE SCALE GENOMIC DNA]</scope>
    <source>
        <strain evidence="2">DSM 3384</strain>
    </source>
</reference>
<sequence>MLKKLLSVAKNMADDVAIKKTKETLIRAAEKNGIETNKLLTPAIEEKFDELLHTILNEHGYAKLAAMGLMTSFKKIRVIERDQQT</sequence>
<evidence type="ECO:0000313" key="2">
    <source>
        <dbReference type="Proteomes" id="UP000199608"/>
    </source>
</evidence>
<name>A0A1H2GM18_9BACT</name>
<dbReference type="Proteomes" id="UP000199608">
    <property type="component" value="Unassembled WGS sequence"/>
</dbReference>
<proteinExistence type="predicted"/>
<gene>
    <name evidence="1" type="ORF">SAMN04487931_105275</name>
</gene>
<dbReference type="RefSeq" id="WP_092233656.1">
    <property type="nucleotide sequence ID" value="NZ_FNLL01000005.1"/>
</dbReference>
<keyword evidence="2" id="KW-1185">Reference proteome</keyword>
<evidence type="ECO:0000313" key="1">
    <source>
        <dbReference type="EMBL" id="SDU20574.1"/>
    </source>
</evidence>
<protein>
    <submittedName>
        <fullName evidence="1">Uncharacterized protein</fullName>
    </submittedName>
</protein>
<organism evidence="1 2">
    <name type="scientific">Desulfobacula phenolica</name>
    <dbReference type="NCBI Taxonomy" id="90732"/>
    <lineage>
        <taxon>Bacteria</taxon>
        <taxon>Pseudomonadati</taxon>
        <taxon>Thermodesulfobacteriota</taxon>
        <taxon>Desulfobacteria</taxon>
        <taxon>Desulfobacterales</taxon>
        <taxon>Desulfobacteraceae</taxon>
        <taxon>Desulfobacula</taxon>
    </lineage>
</organism>